<keyword evidence="1" id="KW-0812">Transmembrane</keyword>
<protein>
    <submittedName>
        <fullName evidence="2">Expression site-associated gene 3 (ESAG3) protein, putative</fullName>
    </submittedName>
</protein>
<dbReference type="RefSeq" id="XP_011771648.1">
    <property type="nucleotide sequence ID" value="XM_011773346.1"/>
</dbReference>
<evidence type="ECO:0000313" key="2">
    <source>
        <dbReference type="EMBL" id="CBH09341.1"/>
    </source>
</evidence>
<organism evidence="2 3">
    <name type="scientific">Trypanosoma brucei gambiense (strain MHOM/CI/86/DAL972)</name>
    <dbReference type="NCBI Taxonomy" id="679716"/>
    <lineage>
        <taxon>Eukaryota</taxon>
        <taxon>Discoba</taxon>
        <taxon>Euglenozoa</taxon>
        <taxon>Kinetoplastea</taxon>
        <taxon>Metakinetoplastina</taxon>
        <taxon>Trypanosomatida</taxon>
        <taxon>Trypanosomatidae</taxon>
        <taxon>Trypanosoma</taxon>
    </lineage>
</organism>
<dbReference type="CDD" id="cd22997">
    <property type="entry name" value="GT_LH"/>
    <property type="match status" value="1"/>
</dbReference>
<keyword evidence="1" id="KW-1133">Transmembrane helix</keyword>
<proteinExistence type="predicted"/>
<dbReference type="PANTHER" id="PTHR36587">
    <property type="entry name" value="EXPRESSION SITE-ASSOCIATED GENE 3 (ESAG3)-LIKE PROTEIN"/>
    <property type="match status" value="1"/>
</dbReference>
<dbReference type="KEGG" id="tbg:TbgDal_II620"/>
<name>C9ZIX5_TRYB9</name>
<dbReference type="AlphaFoldDB" id="C9ZIX5"/>
<dbReference type="PANTHER" id="PTHR36587:SF2">
    <property type="entry name" value="EXPRESSION SITE-ASSOCIATED GENE 3 (ESAG3)-LIKE PROTEIN"/>
    <property type="match status" value="1"/>
</dbReference>
<dbReference type="EMBL" id="FN554965">
    <property type="protein sequence ID" value="CBH09341.1"/>
    <property type="molecule type" value="Genomic_DNA"/>
</dbReference>
<keyword evidence="1" id="KW-0472">Membrane</keyword>
<feature type="transmembrane region" description="Helical" evidence="1">
    <location>
        <begin position="12"/>
        <end position="37"/>
    </location>
</feature>
<evidence type="ECO:0000313" key="3">
    <source>
        <dbReference type="Proteomes" id="UP000002316"/>
    </source>
</evidence>
<reference evidence="3" key="1">
    <citation type="journal article" date="2010" name="PLoS Negl. Trop. Dis.">
        <title>The genome sequence of Trypanosoma brucei gambiense, causative agent of chronic human african trypanosomiasis.</title>
        <authorList>
            <person name="Jackson A.P."/>
            <person name="Sanders M."/>
            <person name="Berry A."/>
            <person name="McQuillan J."/>
            <person name="Aslett M.A."/>
            <person name="Quail M.A."/>
            <person name="Chukualim B."/>
            <person name="Capewell P."/>
            <person name="MacLeod A."/>
            <person name="Melville S.E."/>
            <person name="Gibson W."/>
            <person name="Barry J.D."/>
            <person name="Berriman M."/>
            <person name="Hertz-Fowler C."/>
        </authorList>
    </citation>
    <scope>NUCLEOTIDE SEQUENCE [LARGE SCALE GENOMIC DNA]</scope>
    <source>
        <strain evidence="3">MHOM/CI/86/DAL972</strain>
    </source>
</reference>
<dbReference type="Proteomes" id="UP000002316">
    <property type="component" value="Chromosome 2"/>
</dbReference>
<dbReference type="GeneID" id="23858830"/>
<gene>
    <name evidence="2" type="ORF">TbgDal_II620</name>
</gene>
<sequence length="383" mass="44183">MRKRKNGKDAHVECRFGIAIVVWNMVLLSVCLVAVLLKNNQHDTKGPGGELVAKVHFVVAQTRFSPGWCRMLVSSLFTNVTVVSVGNGGWYGHVRRWTWIEEYIRRGNMRDEDIVVAFDGADTFFTEVKFREREIQTFLQRSPRNPEAYSETAILQGVMSSPLIFATERGCYAPQAYIMLGDEDKKSDKRCEHMYEKMRQLASEGGAGGLAGSGVKKAYLNGGGAIARVWALKEALKVFFSIKRESYKWWCDQSMWVVVFMWSITRPQHVSQKLLLRRGIMSLDYTSRWFVRAPLKANFSSIIVHSGPNNWEKLGLQRSMRVLSWYRQLATPNGRQQAKEYLRSQMVWLYNPKRKKLSLKRFVEVCPIDKAVNQKWLSRPLRK</sequence>
<accession>C9ZIX5</accession>
<dbReference type="VEuPathDB" id="TriTrypDB:Tbg.972.2.620"/>
<evidence type="ECO:0000256" key="1">
    <source>
        <dbReference type="SAM" id="Phobius"/>
    </source>
</evidence>